<proteinExistence type="predicted"/>
<dbReference type="RefSeq" id="WP_406701352.1">
    <property type="nucleotide sequence ID" value="NZ_CP155448.1"/>
</dbReference>
<geneLocation type="plasmid" evidence="1">
    <name>pSnCh</name>
</geneLocation>
<reference evidence="1" key="1">
    <citation type="submission" date="2024-05" db="EMBL/GenBank/DDBJ databases">
        <title>Planctomycetes of the genus Singulisphaera possess chitinolytic capabilities.</title>
        <authorList>
            <person name="Ivanova A."/>
        </authorList>
    </citation>
    <scope>NUCLEOTIDE SEQUENCE</scope>
    <source>
        <strain evidence="1">Ch08T</strain>
        <plasmid evidence="1">pSnCh</plasmid>
    </source>
</reference>
<dbReference type="EMBL" id="CP155448">
    <property type="protein sequence ID" value="XBH08481.1"/>
    <property type="molecule type" value="Genomic_DNA"/>
</dbReference>
<organism evidence="1">
    <name type="scientific">Singulisphaera sp. Ch08</name>
    <dbReference type="NCBI Taxonomy" id="3120278"/>
    <lineage>
        <taxon>Bacteria</taxon>
        <taxon>Pseudomonadati</taxon>
        <taxon>Planctomycetota</taxon>
        <taxon>Planctomycetia</taxon>
        <taxon>Isosphaerales</taxon>
        <taxon>Isosphaeraceae</taxon>
        <taxon>Singulisphaera</taxon>
    </lineage>
</organism>
<sequence>MSDSEERVFDAVDRLVSAHLDREIERTDSTNLHAKIRNSLAQTARPEVRSIRIGRAAWYSLERWSGSLRWSMGAALIALVIGAFCGGRYLSPTTANAATLLRTVRGIHAQDIDRCYRVHYAPDPRYWDEKKMLEGPSESVLWTRGDRFWADCTIGTIHLAIGREQDRSLWVSPSRMHGIRFSDNDSQLPRDVAVLCDINSMTVPSLMDDVLADFNLRAESTPSPSGTTPNLVWARLKPGRVHSLISAALLEIDAQSGVLLRLILWTVREGRPNGTVTYTLMKSARQDDEQYRLASHLDSSAKIEVHRLGQPKTDALKDDR</sequence>
<protein>
    <submittedName>
        <fullName evidence="1">Uncharacterized protein</fullName>
    </submittedName>
</protein>
<dbReference type="AlphaFoldDB" id="A0AAU7CTF7"/>
<keyword evidence="1" id="KW-0614">Plasmid</keyword>
<gene>
    <name evidence="1" type="ORF">V5E97_40145</name>
</gene>
<name>A0AAU7CTF7_9BACT</name>
<evidence type="ECO:0000313" key="1">
    <source>
        <dbReference type="EMBL" id="XBH08481.1"/>
    </source>
</evidence>
<accession>A0AAU7CTF7</accession>